<keyword evidence="2" id="KW-0433">Leucine-rich repeat</keyword>
<dbReference type="PANTHER" id="PTHR24113:SF12">
    <property type="entry name" value="RAN GTPASE-ACTIVATING PROTEIN 1"/>
    <property type="match status" value="1"/>
</dbReference>
<reference evidence="5" key="1">
    <citation type="submission" date="2021-05" db="EMBL/GenBank/DDBJ databases">
        <title>The genome of the haptophyte Pavlova lutheri (Diacronema luteri, Pavlovales) - a model for lipid biosynthesis in eukaryotic algae.</title>
        <authorList>
            <person name="Hulatt C.J."/>
            <person name="Posewitz M.C."/>
        </authorList>
    </citation>
    <scope>NUCLEOTIDE SEQUENCE</scope>
    <source>
        <strain evidence="5">NIVA-4/92</strain>
    </source>
</reference>
<evidence type="ECO:0000256" key="4">
    <source>
        <dbReference type="SAM" id="MobiDB-lite"/>
    </source>
</evidence>
<dbReference type="GO" id="GO:0031267">
    <property type="term" value="F:small GTPase binding"/>
    <property type="evidence" value="ECO:0007669"/>
    <property type="project" value="TreeGrafter"/>
</dbReference>
<dbReference type="Pfam" id="PF13516">
    <property type="entry name" value="LRR_6"/>
    <property type="match status" value="4"/>
</dbReference>
<dbReference type="SMART" id="SM00368">
    <property type="entry name" value="LRR_RI"/>
    <property type="match status" value="7"/>
</dbReference>
<organism evidence="5 6">
    <name type="scientific">Diacronema lutheri</name>
    <name type="common">Unicellular marine alga</name>
    <name type="synonym">Monochrysis lutheri</name>
    <dbReference type="NCBI Taxonomy" id="2081491"/>
    <lineage>
        <taxon>Eukaryota</taxon>
        <taxon>Haptista</taxon>
        <taxon>Haptophyta</taxon>
        <taxon>Pavlovophyceae</taxon>
        <taxon>Pavlovales</taxon>
        <taxon>Pavlovaceae</taxon>
        <taxon>Diacronema</taxon>
    </lineage>
</organism>
<sequence>MGASASVEPRFAPLFEHGRAHAGCTIAQPKLRGITLAQFRRLVHHAAELCAQERWMADGVPLARGALTLRDVEQRIVAPLAAQRGGRSLVEMFAHAPQLPRWYVAVRADTRAADALRMLEQHAFDRCLADDDAIYWLPPLALSADEAAAERILPPLQRAAAAALTLVDGIVSLLDGAGDADDGQTAAAGGHGRDTSSGRSRYFDAAWPAYALFLACNVERPSGAAPMHDVYALEPHSAGRGADGRARALAIGLVDGFAARDGGSAHTKARREQHFLLNALDGASAFSLARALKGARVHAAAAVGRGGGAGAADAEEGDPSASESTLILAEAAHLDAGAAVVDATVATAFSVPLLGMFLERAAGGPSAAAAGCGGGIAGAGEDARALSRALRALRSARRARLAVCCLEPPSASVCRALTRALPDSLAELRAVRLHAAVLPALIGRLPTVAPNSPMPTVLPLRALELRECGLSGVHAAALAAAVVTQRLPALVSLELPNNGGLGDDGCVALARVLVRAAHLRNLCLAECNVGDRGAATLGEALAGRTGGTDAGGADASGRTERSLLETLDVSFNLIGDDGAAGLAHGLAHNATLTRLDLKLNQVQDRGAAALAASLHSETALTALDLFYNGVGDNGAVALADCLRSNTTLATLDLFYNDVGDVGAAALSASLATNRALRRLDVRENERVTDVEVRRLAAAWRSSGRPADALGAISPPALTAPAAVHASGARRSVSNGGGGPSADAWHPGAARAPGLTHIHS</sequence>
<name>A0A8J5X6R0_DIALT</name>
<dbReference type="InterPro" id="IPR027038">
    <property type="entry name" value="RanGap"/>
</dbReference>
<dbReference type="GO" id="GO:0005829">
    <property type="term" value="C:cytosol"/>
    <property type="evidence" value="ECO:0007669"/>
    <property type="project" value="TreeGrafter"/>
</dbReference>
<feature type="region of interest" description="Disordered" evidence="4">
    <location>
        <begin position="723"/>
        <end position="759"/>
    </location>
</feature>
<dbReference type="InterPro" id="IPR001611">
    <property type="entry name" value="Leu-rich_rpt"/>
</dbReference>
<evidence type="ECO:0000256" key="3">
    <source>
        <dbReference type="ARBA" id="ARBA00022737"/>
    </source>
</evidence>
<dbReference type="GO" id="GO:0006913">
    <property type="term" value="P:nucleocytoplasmic transport"/>
    <property type="evidence" value="ECO:0007669"/>
    <property type="project" value="TreeGrafter"/>
</dbReference>
<dbReference type="GO" id="GO:0005634">
    <property type="term" value="C:nucleus"/>
    <property type="evidence" value="ECO:0007669"/>
    <property type="project" value="TreeGrafter"/>
</dbReference>
<dbReference type="SUPFAM" id="SSF52047">
    <property type="entry name" value="RNI-like"/>
    <property type="match status" value="1"/>
</dbReference>
<accession>A0A8J5X6R0</accession>
<evidence type="ECO:0000313" key="5">
    <source>
        <dbReference type="EMBL" id="KAG8462311.1"/>
    </source>
</evidence>
<gene>
    <name evidence="5" type="ORF">KFE25_012131</name>
</gene>
<dbReference type="InterPro" id="IPR032675">
    <property type="entry name" value="LRR_dom_sf"/>
</dbReference>
<dbReference type="OrthoDB" id="120976at2759"/>
<dbReference type="AlphaFoldDB" id="A0A8J5X6R0"/>
<keyword evidence="6" id="KW-1185">Reference proteome</keyword>
<dbReference type="EMBL" id="JAGTXO010000021">
    <property type="protein sequence ID" value="KAG8462311.1"/>
    <property type="molecule type" value="Genomic_DNA"/>
</dbReference>
<evidence type="ECO:0000256" key="1">
    <source>
        <dbReference type="ARBA" id="ARBA00022468"/>
    </source>
</evidence>
<dbReference type="Gene3D" id="3.80.10.10">
    <property type="entry name" value="Ribonuclease Inhibitor"/>
    <property type="match status" value="2"/>
</dbReference>
<dbReference type="GO" id="GO:0048471">
    <property type="term" value="C:perinuclear region of cytoplasm"/>
    <property type="evidence" value="ECO:0007669"/>
    <property type="project" value="TreeGrafter"/>
</dbReference>
<dbReference type="PANTHER" id="PTHR24113">
    <property type="entry name" value="RAN GTPASE-ACTIVATING PROTEIN 1"/>
    <property type="match status" value="1"/>
</dbReference>
<keyword evidence="3" id="KW-0677">Repeat</keyword>
<evidence type="ECO:0000256" key="2">
    <source>
        <dbReference type="ARBA" id="ARBA00022614"/>
    </source>
</evidence>
<protein>
    <submittedName>
        <fullName evidence="5">Uncharacterized protein</fullName>
    </submittedName>
</protein>
<dbReference type="Proteomes" id="UP000751190">
    <property type="component" value="Unassembled WGS sequence"/>
</dbReference>
<comment type="caution">
    <text evidence="5">The sequence shown here is derived from an EMBL/GenBank/DDBJ whole genome shotgun (WGS) entry which is preliminary data.</text>
</comment>
<proteinExistence type="predicted"/>
<dbReference type="GO" id="GO:0005096">
    <property type="term" value="F:GTPase activator activity"/>
    <property type="evidence" value="ECO:0007669"/>
    <property type="project" value="UniProtKB-KW"/>
</dbReference>
<evidence type="ECO:0000313" key="6">
    <source>
        <dbReference type="Proteomes" id="UP000751190"/>
    </source>
</evidence>
<keyword evidence="1" id="KW-0343">GTPase activation</keyword>